<gene>
    <name evidence="8" type="ORF">ARMA_1042</name>
    <name evidence="9" type="ORF">SE16_12050</name>
</gene>
<dbReference type="GO" id="GO:0071555">
    <property type="term" value="P:cell wall organization"/>
    <property type="evidence" value="ECO:0007669"/>
    <property type="project" value="UniProtKB-KW"/>
</dbReference>
<dbReference type="RefSeq" id="WP_060687644.1">
    <property type="nucleotide sequence ID" value="NZ_BBZA01000068.1"/>
</dbReference>
<dbReference type="EMBL" id="LGKN01000006">
    <property type="protein sequence ID" value="KPL87236.1"/>
    <property type="molecule type" value="Genomic_DNA"/>
</dbReference>
<protein>
    <recommendedName>
        <fullName evidence="7">N-acetyltransferase domain-containing protein</fullName>
    </recommendedName>
</protein>
<dbReference type="GO" id="GO:0016755">
    <property type="term" value="F:aminoacyltransferase activity"/>
    <property type="evidence" value="ECO:0007669"/>
    <property type="project" value="InterPro"/>
</dbReference>
<evidence type="ECO:0000313" key="9">
    <source>
        <dbReference type="EMBL" id="KPL87236.1"/>
    </source>
</evidence>
<proteinExistence type="inferred from homology"/>
<keyword evidence="6" id="KW-0961">Cell wall biogenesis/degradation</keyword>
<dbReference type="PANTHER" id="PTHR36174">
    <property type="entry name" value="LIPID II:GLYCINE GLYCYLTRANSFERASE"/>
    <property type="match status" value="1"/>
</dbReference>
<evidence type="ECO:0000256" key="2">
    <source>
        <dbReference type="ARBA" id="ARBA00022679"/>
    </source>
</evidence>
<reference evidence="9 11" key="2">
    <citation type="submission" date="2015-07" db="EMBL/GenBank/DDBJ databases">
        <title>Whole genome sequence of Ardenticatena maritima DSM 23922.</title>
        <authorList>
            <person name="Hemp J."/>
            <person name="Ward L.M."/>
            <person name="Pace L.A."/>
            <person name="Fischer W.W."/>
        </authorList>
    </citation>
    <scope>NUCLEOTIDE SEQUENCE [LARGE SCALE GENOMIC DNA]</scope>
    <source>
        <strain evidence="9 11">110S</strain>
    </source>
</reference>
<comment type="similarity">
    <text evidence="1">Belongs to the FemABX family.</text>
</comment>
<dbReference type="GO" id="GO:0009252">
    <property type="term" value="P:peptidoglycan biosynthetic process"/>
    <property type="evidence" value="ECO:0007669"/>
    <property type="project" value="UniProtKB-KW"/>
</dbReference>
<keyword evidence="10" id="KW-1185">Reference proteome</keyword>
<feature type="domain" description="N-acetyltransferase" evidence="7">
    <location>
        <begin position="179"/>
        <end position="339"/>
    </location>
</feature>
<dbReference type="PROSITE" id="PS51186">
    <property type="entry name" value="GNAT"/>
    <property type="match status" value="1"/>
</dbReference>
<dbReference type="SUPFAM" id="SSF55729">
    <property type="entry name" value="Acyl-CoA N-acyltransferases (Nat)"/>
    <property type="match status" value="2"/>
</dbReference>
<dbReference type="InterPro" id="IPR050644">
    <property type="entry name" value="PG_Glycine_Bridge_Synth"/>
</dbReference>
<keyword evidence="2" id="KW-0808">Transferase</keyword>
<evidence type="ECO:0000313" key="11">
    <source>
        <dbReference type="Proteomes" id="UP000050502"/>
    </source>
</evidence>
<dbReference type="PANTHER" id="PTHR36174:SF1">
    <property type="entry name" value="LIPID II:GLYCINE GLYCYLTRANSFERASE"/>
    <property type="match status" value="1"/>
</dbReference>
<evidence type="ECO:0000256" key="4">
    <source>
        <dbReference type="ARBA" id="ARBA00022984"/>
    </source>
</evidence>
<keyword evidence="4" id="KW-0573">Peptidoglycan synthesis</keyword>
<organism evidence="8 10">
    <name type="scientific">Ardenticatena maritima</name>
    <dbReference type="NCBI Taxonomy" id="872965"/>
    <lineage>
        <taxon>Bacteria</taxon>
        <taxon>Bacillati</taxon>
        <taxon>Chloroflexota</taxon>
        <taxon>Ardenticatenia</taxon>
        <taxon>Ardenticatenales</taxon>
        <taxon>Ardenticatenaceae</taxon>
        <taxon>Ardenticatena</taxon>
    </lineage>
</organism>
<evidence type="ECO:0000256" key="1">
    <source>
        <dbReference type="ARBA" id="ARBA00009943"/>
    </source>
</evidence>
<keyword evidence="5" id="KW-0012">Acyltransferase</keyword>
<name>A0A0M8K8G8_9CHLR</name>
<dbReference type="InterPro" id="IPR016181">
    <property type="entry name" value="Acyl_CoA_acyltransferase"/>
</dbReference>
<evidence type="ECO:0000256" key="3">
    <source>
        <dbReference type="ARBA" id="ARBA00022960"/>
    </source>
</evidence>
<dbReference type="InParanoid" id="A0A0M8K8G8"/>
<dbReference type="PATRIC" id="fig|872965.6.peg.2875"/>
<keyword evidence="3" id="KW-0133">Cell shape</keyword>
<evidence type="ECO:0000259" key="7">
    <source>
        <dbReference type="PROSITE" id="PS51186"/>
    </source>
</evidence>
<dbReference type="Pfam" id="PF02388">
    <property type="entry name" value="FemAB"/>
    <property type="match status" value="3"/>
</dbReference>
<reference evidence="10" key="3">
    <citation type="submission" date="2015-08" db="EMBL/GenBank/DDBJ databases">
        <title>Draft Genome Sequence of a Heterotrophic Facultative Anaerobic Bacterium Ardenticatena maritima Strain 110S.</title>
        <authorList>
            <person name="Kawaichi S."/>
            <person name="Yoshida T."/>
            <person name="Sako Y."/>
            <person name="Nakamura R."/>
        </authorList>
    </citation>
    <scope>NUCLEOTIDE SEQUENCE [LARGE SCALE GENOMIC DNA]</scope>
    <source>
        <strain evidence="10">110S</strain>
    </source>
</reference>
<evidence type="ECO:0000256" key="6">
    <source>
        <dbReference type="ARBA" id="ARBA00023316"/>
    </source>
</evidence>
<dbReference type="Proteomes" id="UP000037784">
    <property type="component" value="Unassembled WGS sequence"/>
</dbReference>
<dbReference type="AlphaFoldDB" id="A0A0M8K8G8"/>
<evidence type="ECO:0000313" key="10">
    <source>
        <dbReference type="Proteomes" id="UP000037784"/>
    </source>
</evidence>
<sequence>MSATTPFRMVPVSDEAAWERIAPQLPLHHILQSWAWGEFKSRWGWRPYRYQWLDAEGRVRAAAQILRRALPGTPFGVAYVPKGPLFDPDDADLAARVLADLEQEARRLRVIWLKIDADVPADHAVVVPLLRARGWRYSPEQVQFRNTAVIDLTPDEETLLANMHQKTRYNIRLAMRRGVQVRVGGEADLPLFYAMYRETGRRNGFLVRPEAYYLDVWRDFMRRGLARVLFADVEGESVAGLILFRYGDTIWYFYGASTERHRNLMPTYLLQWEAIRWGKAVGTRTYDLWGAPEREDENDPLWGVWRFKRGFGATLREQMGAWDYPVSRLGYWAMWRALPRVRAFWRRMHHTAER</sequence>
<dbReference type="STRING" id="872965.SE16_12050"/>
<accession>A0A0M8K8G8</accession>
<evidence type="ECO:0000256" key="5">
    <source>
        <dbReference type="ARBA" id="ARBA00023315"/>
    </source>
</evidence>
<dbReference type="OrthoDB" id="9785911at2"/>
<dbReference type="EMBL" id="BBZA01000068">
    <property type="protein sequence ID" value="GAP62619.1"/>
    <property type="molecule type" value="Genomic_DNA"/>
</dbReference>
<evidence type="ECO:0000313" key="8">
    <source>
        <dbReference type="EMBL" id="GAP62619.1"/>
    </source>
</evidence>
<dbReference type="GO" id="GO:0008360">
    <property type="term" value="P:regulation of cell shape"/>
    <property type="evidence" value="ECO:0007669"/>
    <property type="project" value="UniProtKB-KW"/>
</dbReference>
<dbReference type="InterPro" id="IPR000182">
    <property type="entry name" value="GNAT_dom"/>
</dbReference>
<reference evidence="8 10" key="1">
    <citation type="journal article" date="2015" name="Genome Announc.">
        <title>Draft Genome Sequence of a Heterotrophic Facultative Anaerobic Thermophilic Bacterium, Ardenticatena maritima Strain 110ST.</title>
        <authorList>
            <person name="Kawaichi S."/>
            <person name="Yoshida T."/>
            <person name="Sako Y."/>
            <person name="Nakamura R."/>
        </authorList>
    </citation>
    <scope>NUCLEOTIDE SEQUENCE [LARGE SCALE GENOMIC DNA]</scope>
    <source>
        <strain evidence="8 10">110S</strain>
    </source>
</reference>
<dbReference type="GO" id="GO:0016747">
    <property type="term" value="F:acyltransferase activity, transferring groups other than amino-acyl groups"/>
    <property type="evidence" value="ECO:0007669"/>
    <property type="project" value="InterPro"/>
</dbReference>
<dbReference type="InterPro" id="IPR003447">
    <property type="entry name" value="FEMABX"/>
</dbReference>
<comment type="caution">
    <text evidence="8">The sequence shown here is derived from an EMBL/GenBank/DDBJ whole genome shotgun (WGS) entry which is preliminary data.</text>
</comment>
<dbReference type="Gene3D" id="3.40.630.30">
    <property type="match status" value="2"/>
</dbReference>
<dbReference type="Proteomes" id="UP000050502">
    <property type="component" value="Unassembled WGS sequence"/>
</dbReference>
<dbReference type="PROSITE" id="PS51191">
    <property type="entry name" value="FEMABX"/>
    <property type="match status" value="1"/>
</dbReference>